<dbReference type="Proteomes" id="UP000183947">
    <property type="component" value="Unassembled WGS sequence"/>
</dbReference>
<name>A0A1M6Y2U9_9BACT</name>
<dbReference type="EMBL" id="FRAS01000010">
    <property type="protein sequence ID" value="SHL12423.1"/>
    <property type="molecule type" value="Genomic_DNA"/>
</dbReference>
<evidence type="ECO:0000313" key="2">
    <source>
        <dbReference type="Proteomes" id="UP000183947"/>
    </source>
</evidence>
<accession>A0A1M6Y2U9</accession>
<sequence length="236" mass="25404">MTNKTYFTNFFYALAASLSDDEFLAFAETVLGNLQQQAHATAAADAATLAPQVAALRAAHTQRGPQGRSAGSATLAQTVRTFLQWARLTNTTKIFPAFPDPRQPERVAIFPGGMDALYRADQGNVLSRARYYLDKISKDYGAQTGIKPAEAEAQYQLLEQALSGRATERAQQRGGSAAIDEAEQAVCLGLYQAYAGLLHAHYQDPAQAYALFPFPKTTGQPEDANLAAVPKPHPAG</sequence>
<dbReference type="OrthoDB" id="877496at2"/>
<organism evidence="1 2">
    <name type="scientific">Hymenobacter psychrotolerans DSM 18569</name>
    <dbReference type="NCBI Taxonomy" id="1121959"/>
    <lineage>
        <taxon>Bacteria</taxon>
        <taxon>Pseudomonadati</taxon>
        <taxon>Bacteroidota</taxon>
        <taxon>Cytophagia</taxon>
        <taxon>Cytophagales</taxon>
        <taxon>Hymenobacteraceae</taxon>
        <taxon>Hymenobacter</taxon>
    </lineage>
</organism>
<reference evidence="2" key="1">
    <citation type="submission" date="2016-11" db="EMBL/GenBank/DDBJ databases">
        <authorList>
            <person name="Varghese N."/>
            <person name="Submissions S."/>
        </authorList>
    </citation>
    <scope>NUCLEOTIDE SEQUENCE [LARGE SCALE GENOMIC DNA]</scope>
    <source>
        <strain evidence="2">DSM 18569</strain>
    </source>
</reference>
<protein>
    <submittedName>
        <fullName evidence="1">Uncharacterized protein</fullName>
    </submittedName>
</protein>
<keyword evidence="2" id="KW-1185">Reference proteome</keyword>
<proteinExistence type="predicted"/>
<evidence type="ECO:0000313" key="1">
    <source>
        <dbReference type="EMBL" id="SHL12423.1"/>
    </source>
</evidence>
<gene>
    <name evidence="1" type="ORF">SAMN02746009_02165</name>
</gene>
<dbReference type="RefSeq" id="WP_073284423.1">
    <property type="nucleotide sequence ID" value="NZ_FRAS01000010.1"/>
</dbReference>
<dbReference type="AlphaFoldDB" id="A0A1M6Y2U9"/>